<evidence type="ECO:0000256" key="4">
    <source>
        <dbReference type="PROSITE-ProRule" id="PRU01363"/>
    </source>
</evidence>
<dbReference type="Gene3D" id="3.40.47.10">
    <property type="match status" value="1"/>
</dbReference>
<dbReference type="InterPro" id="IPR049900">
    <property type="entry name" value="PKS_mFAS_DH"/>
</dbReference>
<keyword evidence="2" id="KW-0597">Phosphoprotein</keyword>
<dbReference type="InterPro" id="IPR018201">
    <property type="entry name" value="Ketoacyl_synth_AS"/>
</dbReference>
<dbReference type="Proteomes" id="UP000664417">
    <property type="component" value="Unassembled WGS sequence"/>
</dbReference>
<feature type="active site" description="Proton acceptor; for dehydratase activity" evidence="4">
    <location>
        <position position="2191"/>
    </location>
</feature>
<dbReference type="InterPro" id="IPR001227">
    <property type="entry name" value="Ac_transferase_dom_sf"/>
</dbReference>
<evidence type="ECO:0000313" key="10">
    <source>
        <dbReference type="Proteomes" id="UP000664417"/>
    </source>
</evidence>
<feature type="region of interest" description="N-terminal hotdog fold" evidence="4">
    <location>
        <begin position="2159"/>
        <end position="2282"/>
    </location>
</feature>
<dbReference type="PANTHER" id="PTHR43074">
    <property type="entry name" value="OMEGA-3 POLYUNSATURATED FATTY ACID SYNTHASE PFAB-RELATED"/>
    <property type="match status" value="1"/>
</dbReference>
<dbReference type="InterPro" id="IPR016036">
    <property type="entry name" value="Malonyl_transacylase_ACP-bd"/>
</dbReference>
<feature type="active site" description="Proton donor; for dehydratase activity" evidence="4">
    <location>
        <position position="2350"/>
    </location>
</feature>
<dbReference type="Gene3D" id="1.10.1200.10">
    <property type="entry name" value="ACP-like"/>
    <property type="match status" value="5"/>
</dbReference>
<organism evidence="9 10">
    <name type="scientific">Acanthopleuribacter pedis</name>
    <dbReference type="NCBI Taxonomy" id="442870"/>
    <lineage>
        <taxon>Bacteria</taxon>
        <taxon>Pseudomonadati</taxon>
        <taxon>Acidobacteriota</taxon>
        <taxon>Holophagae</taxon>
        <taxon>Acanthopleuribacterales</taxon>
        <taxon>Acanthopleuribacteraceae</taxon>
        <taxon>Acanthopleuribacter</taxon>
    </lineage>
</organism>
<dbReference type="CDD" id="cd00833">
    <property type="entry name" value="PKS"/>
    <property type="match status" value="1"/>
</dbReference>
<feature type="domain" description="Carrier" evidence="6">
    <location>
        <begin position="1285"/>
        <end position="1365"/>
    </location>
</feature>
<dbReference type="Pfam" id="PF00550">
    <property type="entry name" value="PP-binding"/>
    <property type="match status" value="5"/>
</dbReference>
<dbReference type="Gene3D" id="3.10.129.110">
    <property type="entry name" value="Polyketide synthase dehydratase"/>
    <property type="match status" value="1"/>
</dbReference>
<keyword evidence="3" id="KW-0808">Transferase</keyword>
<dbReference type="Pfam" id="PF00109">
    <property type="entry name" value="ketoacyl-synt"/>
    <property type="match status" value="1"/>
</dbReference>
<dbReference type="SUPFAM" id="SSF55048">
    <property type="entry name" value="Probable ACP-binding domain of malonyl-CoA ACP transacylase"/>
    <property type="match status" value="1"/>
</dbReference>
<dbReference type="CDD" id="cd08953">
    <property type="entry name" value="KR_2_SDR_x"/>
    <property type="match status" value="1"/>
</dbReference>
<dbReference type="PROSITE" id="PS52019">
    <property type="entry name" value="PKS_MFAS_DH"/>
    <property type="match status" value="1"/>
</dbReference>
<dbReference type="PROSITE" id="PS00606">
    <property type="entry name" value="KS3_1"/>
    <property type="match status" value="1"/>
</dbReference>
<dbReference type="InterPro" id="IPR016035">
    <property type="entry name" value="Acyl_Trfase/lysoPLipase"/>
</dbReference>
<evidence type="ECO:0000259" key="7">
    <source>
        <dbReference type="PROSITE" id="PS52004"/>
    </source>
</evidence>
<dbReference type="InterPro" id="IPR014043">
    <property type="entry name" value="Acyl_transferase_dom"/>
</dbReference>
<dbReference type="Pfam" id="PF08659">
    <property type="entry name" value="KR"/>
    <property type="match status" value="1"/>
</dbReference>
<name>A0A8J7Q4M4_9BACT</name>
<feature type="domain" description="Carrier" evidence="6">
    <location>
        <begin position="1480"/>
        <end position="1557"/>
    </location>
</feature>
<feature type="region of interest" description="Disordered" evidence="5">
    <location>
        <begin position="1156"/>
        <end position="1179"/>
    </location>
</feature>
<dbReference type="Gene3D" id="3.30.70.250">
    <property type="entry name" value="Malonyl-CoA ACP transacylase, ACP-binding"/>
    <property type="match status" value="1"/>
</dbReference>
<feature type="compositionally biased region" description="Low complexity" evidence="5">
    <location>
        <begin position="983"/>
        <end position="1002"/>
    </location>
</feature>
<dbReference type="InterPro" id="IPR013968">
    <property type="entry name" value="PKS_KR"/>
</dbReference>
<dbReference type="InterPro" id="IPR009081">
    <property type="entry name" value="PP-bd_ACP"/>
</dbReference>
<dbReference type="InterPro" id="IPR042104">
    <property type="entry name" value="PKS_dehydratase_sf"/>
</dbReference>
<accession>A0A8J7Q4M4</accession>
<dbReference type="InterPro" id="IPR057326">
    <property type="entry name" value="KR_dom"/>
</dbReference>
<evidence type="ECO:0000256" key="5">
    <source>
        <dbReference type="SAM" id="MobiDB-lite"/>
    </source>
</evidence>
<protein>
    <submittedName>
        <fullName evidence="9">SDR family NAD(P)-dependent oxidoreductase</fullName>
    </submittedName>
</protein>
<feature type="domain" description="Carrier" evidence="6">
    <location>
        <begin position="1383"/>
        <end position="1460"/>
    </location>
</feature>
<feature type="region of interest" description="Disordered" evidence="5">
    <location>
        <begin position="924"/>
        <end position="1002"/>
    </location>
</feature>
<feature type="domain" description="Carrier" evidence="6">
    <location>
        <begin position="1182"/>
        <end position="1259"/>
    </location>
</feature>
<dbReference type="InterPro" id="IPR036736">
    <property type="entry name" value="ACP-like_sf"/>
</dbReference>
<evidence type="ECO:0000256" key="2">
    <source>
        <dbReference type="ARBA" id="ARBA00022553"/>
    </source>
</evidence>
<dbReference type="Pfam" id="PF16197">
    <property type="entry name" value="KAsynt_C_assoc"/>
    <property type="match status" value="1"/>
</dbReference>
<dbReference type="SUPFAM" id="SSF51735">
    <property type="entry name" value="NAD(P)-binding Rossmann-fold domains"/>
    <property type="match status" value="1"/>
</dbReference>
<dbReference type="SUPFAM" id="SSF47336">
    <property type="entry name" value="ACP-like"/>
    <property type="match status" value="5"/>
</dbReference>
<keyword evidence="1" id="KW-0596">Phosphopantetheine</keyword>
<sequence>MSASFPPIAVVGVSALFPGSLDKGGFWRDILAGKDLISDVPPNHWLIEDYYDPDPSVPDKTYAKRGAFLDKVVFDPMTWGIPPSLLPQTDTAQLLALIVARKVLDDASQNQFDTMDKNRISVILGATGGQTLMGEMVSRLQRPVWVKALREAGLPESRVTEICDAIAGNYADWKEGTFPGLLGNVIAGRIANRLDLGGTNCVTDAACASSLSAISMAVNELNTGQSDVVITGGVDTMNDIFMFMCFSKTPALSKSGDCRPFSDQADGTMLGEGIGMVALKRLEDAERDGDRIYAVMRGIGSSSDGRSKSVYAPVSEGQAKALARAYGGAGYGPETVELVEAHGTGTKAGDAAEFGGLKLVFDTEKSAQRQWCALGSVKAQIGHTKAAAGAAGLFKVVMALHHKVLPPTPKIDRPNPNLGLEDSAFYLNTEARPWVRDAAHPRRAGVSSFGFGGSNFHLTCEEYRGSGARAARLRQVPNEMVVFAGDSPAALRDQIQKVRAQAEPAGALTFLAHQSQQAAGQGAYRAAVLAADEQQLIAKLDTLAAHLGKGTDDALHTPDGVHFEKHEQAPQTAFVFPGQGSQYLHMGGDVAMAFESALSAWDDAAAIQLNGELPIHRAVFPVPVFEDAARKEQSAVLTRTEVTQPALAVSSLALLRVLEQLGVKADAAAGHSFGEVAALHAAGVFDTETYLAVAVERGRLMAEAAVKPGSMLAVSTTRETLEPLVKEAGLDVVLANHNAPEQVVLAGDTTAVETAKAFLKEKGLRCKLLNVGTAFHSPIVADSAEPFKQFLADKVAGEAAFPVYSNSYASAYPTEKEAVAQTLGEQIAMPVRFVEQIEAMYDAGIRVFLEVGPGSVLTGLIGRILGDRPHLAVPMDRKGRNGLLSLHAAAARLFTAGVSLDLSALWQDQDVPQDPATKVQPKVSFDITGSNHGKPYPPEGGTAALPKPNPEVKAAPAKTSLPQTAPQPVQSGPAVSVAATRQPAAPVAKPAPATSVRQPAVPAPMQRAQPRAAAPGMQPKPVEAKAVMTNKNTSKPAQNKPVSKPRGAMNAWLAAYSEVQQQTAKAHEMYQQTTAQAHLTYLKTAEQALQQLAQLAGGTVAAPAKTGLVLDTPLATSAPVPPAQVPAVSVAASAAPVPVAKPAAPAPVAKSVTPAPVAKPATSAPVAKPAAPAPAAKASSGPSAAALLLKVVADKTGYPEEMLQMGMDLEADLGVDSIKRVEILSAMREAEPNLPEVDPAEMASLQTLQQIAEYLGDQTPPADASGAASGAIPVASAAPAASTGTSAPALLEQLLTVIADKTGYPQEMLAGTMDLEADLGVDSIKRVEILSAVREASPDLPEINPAEMAELKTIDDIAGYLGQFSTAAPALTAPAAAVAAPAGNIATLLRTVVADKTGYPVEMLDLGMDLEADLGVDSIKRVEILSAVREAEPNLPEIDPSEMAELRTLQDIVSYLEKQFGGAAPVSAPTATVAAVPAVGRLSELLLNVIADKTGYPSDMLNMDMDLEADLGVDSIKRVEILSAMREAEPNLPEIDPSEMAELRTLAQIRDYMANAGVTAAPIAAVAAPAAPAAPAASVNSEALLLRVIADKTGYPADMLNLDMDLEADLGVDSIKRVEILSAMRDENPEMPEVDPAEMAELRTLAQICQYMDGQAAPAPAPNPAPVAPVAQAPAAAPAVKAEVKRYALAAVPTPAGGLAMAAFGRSRKIAVTRDDRGVSEALVVQLAERGIHGEVVNAIPADADGIILLEGLNDFETVETAASVNELAFNHVKAASANLDAGAFLVTVQDSGGDFGLSGRAGDRAWSAGLTGLLKTAAIEWPAIDAKAIDLERAERTPKELAAALIDELTLGGPELEVGLCADGTRLTLQSRDEAVLPAEMKLNESSVIVATGGARGVTAATLIELAEATQAKFVLLGRTPLEDEPEAAAGIRGEADLKKALLRDAKSRGEAVTPAQLNRRVQRILANREIQRTQSEIRIAGGSVQYLAVNVLDADALNAALDGVRASWGPITGIVHAAGVLADKLIKDKTSEQFQRVFRTKVEGLQRLLAATAQDPLEMIVMFSSVAGRCGNQGQCDYAMANEVLNKVAGAERARRGILVKSFNWGPWESGMVNDALKARFEAAGIPIIGLQQGAQMMVDELKQAQPDQVEITVGGEPKVAASLGGGAEREARMEVAVDAQSYPFLNDHSIRGVPVAPVVMVVEWFTRAAKAYRPHQALAAIRDIQVLRGIQLDRYSNGGNRYCVHCRPAADGTSLELALHGDNDQLHYRAVAEFGSEQSQPAKLPEGKKLEQWTAPIYDGDVLFHGPEFQVIRSLNGVSEEGIEGELEGTHARGWKGGWQTDVAAFDGGLQLALLWGKHKLGAATLPTSVGSLKTYAAELPQGPMKASLECRAVGGTKTISNIVFHDGKHVLAEMRDVETHLVPS</sequence>
<keyword evidence="10" id="KW-1185">Reference proteome</keyword>
<proteinExistence type="predicted"/>
<dbReference type="GO" id="GO:0004315">
    <property type="term" value="F:3-oxoacyl-[acyl-carrier-protein] synthase activity"/>
    <property type="evidence" value="ECO:0007669"/>
    <property type="project" value="InterPro"/>
</dbReference>
<dbReference type="Pfam" id="PF02801">
    <property type="entry name" value="Ketoacyl-synt_C"/>
    <property type="match status" value="1"/>
</dbReference>
<dbReference type="Gene3D" id="3.40.366.10">
    <property type="entry name" value="Malonyl-Coenzyme A Acyl Carrier Protein, domain 2"/>
    <property type="match status" value="1"/>
</dbReference>
<dbReference type="SUPFAM" id="SSF52151">
    <property type="entry name" value="FabD/lysophospholipase-like"/>
    <property type="match status" value="1"/>
</dbReference>
<dbReference type="InterPro" id="IPR014031">
    <property type="entry name" value="Ketoacyl_synth_C"/>
</dbReference>
<dbReference type="InterPro" id="IPR020841">
    <property type="entry name" value="PKS_Beta-ketoAc_synthase_dom"/>
</dbReference>
<evidence type="ECO:0000256" key="1">
    <source>
        <dbReference type="ARBA" id="ARBA00022450"/>
    </source>
</evidence>
<dbReference type="Gene3D" id="3.40.50.720">
    <property type="entry name" value="NAD(P)-binding Rossmann-like Domain"/>
    <property type="match status" value="1"/>
</dbReference>
<feature type="region of interest" description="C-terminal hotdog fold" evidence="4">
    <location>
        <begin position="2292"/>
        <end position="2428"/>
    </location>
</feature>
<evidence type="ECO:0000313" key="9">
    <source>
        <dbReference type="EMBL" id="MBO1319020.1"/>
    </source>
</evidence>
<dbReference type="SUPFAM" id="SSF53901">
    <property type="entry name" value="Thiolase-like"/>
    <property type="match status" value="1"/>
</dbReference>
<dbReference type="RefSeq" id="WP_207858841.1">
    <property type="nucleotide sequence ID" value="NZ_JAFREP010000008.1"/>
</dbReference>
<dbReference type="Pfam" id="PF00698">
    <property type="entry name" value="Acyl_transf_1"/>
    <property type="match status" value="1"/>
</dbReference>
<dbReference type="InterPro" id="IPR052568">
    <property type="entry name" value="PKS-FAS_Synthase"/>
</dbReference>
<dbReference type="GO" id="GO:0006633">
    <property type="term" value="P:fatty acid biosynthetic process"/>
    <property type="evidence" value="ECO:0007669"/>
    <property type="project" value="InterPro"/>
</dbReference>
<reference evidence="9" key="1">
    <citation type="submission" date="2021-03" db="EMBL/GenBank/DDBJ databases">
        <authorList>
            <person name="Wang G."/>
        </authorList>
    </citation>
    <scope>NUCLEOTIDE SEQUENCE</scope>
    <source>
        <strain evidence="9">KCTC 12899</strain>
    </source>
</reference>
<evidence type="ECO:0000259" key="8">
    <source>
        <dbReference type="PROSITE" id="PS52019"/>
    </source>
</evidence>
<dbReference type="PANTHER" id="PTHR43074:SF1">
    <property type="entry name" value="BETA-KETOACYL SYNTHASE FAMILY PROTEIN-RELATED"/>
    <property type="match status" value="1"/>
</dbReference>
<comment type="caution">
    <text evidence="9">The sequence shown here is derived from an EMBL/GenBank/DDBJ whole genome shotgun (WGS) entry which is preliminary data.</text>
</comment>
<dbReference type="InterPro" id="IPR032821">
    <property type="entry name" value="PKS_assoc"/>
</dbReference>
<gene>
    <name evidence="9" type="ORF">J3U88_11175</name>
</gene>
<dbReference type="PROSITE" id="PS50075">
    <property type="entry name" value="CARRIER"/>
    <property type="match status" value="5"/>
</dbReference>
<feature type="domain" description="Ketosynthase family 3 (KS3)" evidence="7">
    <location>
        <begin position="5"/>
        <end position="462"/>
    </location>
</feature>
<dbReference type="EMBL" id="JAFREP010000008">
    <property type="protein sequence ID" value="MBO1319020.1"/>
    <property type="molecule type" value="Genomic_DNA"/>
</dbReference>
<feature type="compositionally biased region" description="Polar residues" evidence="5">
    <location>
        <begin position="960"/>
        <end position="970"/>
    </location>
</feature>
<dbReference type="SMART" id="SM00827">
    <property type="entry name" value="PKS_AT"/>
    <property type="match status" value="1"/>
</dbReference>
<dbReference type="InterPro" id="IPR014030">
    <property type="entry name" value="Ketoacyl_synth_N"/>
</dbReference>
<evidence type="ECO:0000256" key="3">
    <source>
        <dbReference type="ARBA" id="ARBA00022679"/>
    </source>
</evidence>
<dbReference type="PROSITE" id="PS52004">
    <property type="entry name" value="KS3_2"/>
    <property type="match status" value="1"/>
</dbReference>
<feature type="domain" description="PKS/mFAS DH" evidence="8">
    <location>
        <begin position="2159"/>
        <end position="2428"/>
    </location>
</feature>
<dbReference type="InterPro" id="IPR036291">
    <property type="entry name" value="NAD(P)-bd_dom_sf"/>
</dbReference>
<dbReference type="SMART" id="SM00822">
    <property type="entry name" value="PKS_KR"/>
    <property type="match status" value="1"/>
</dbReference>
<dbReference type="InterPro" id="IPR016039">
    <property type="entry name" value="Thiolase-like"/>
</dbReference>
<feature type="domain" description="Carrier" evidence="6">
    <location>
        <begin position="1576"/>
        <end position="1656"/>
    </location>
</feature>
<evidence type="ECO:0000259" key="6">
    <source>
        <dbReference type="PROSITE" id="PS50075"/>
    </source>
</evidence>
<dbReference type="SMART" id="SM00825">
    <property type="entry name" value="PKS_KS"/>
    <property type="match status" value="1"/>
</dbReference>